<reference key="2">
    <citation type="submission" date="2011-04" db="EMBL/GenBank/DDBJ databases">
        <title>Complete sequence of chromosome of Haliscomenobacter hydrossis DSM 1100.</title>
        <authorList>
            <consortium name="US DOE Joint Genome Institute (JGI-PGF)"/>
            <person name="Lucas S."/>
            <person name="Han J."/>
            <person name="Lapidus A."/>
            <person name="Bruce D."/>
            <person name="Goodwin L."/>
            <person name="Pitluck S."/>
            <person name="Peters L."/>
            <person name="Kyrpides N."/>
            <person name="Mavromatis K."/>
            <person name="Ivanova N."/>
            <person name="Ovchinnikova G."/>
            <person name="Pagani I."/>
            <person name="Daligault H."/>
            <person name="Detter J.C."/>
            <person name="Han C."/>
            <person name="Land M."/>
            <person name="Hauser L."/>
            <person name="Markowitz V."/>
            <person name="Cheng J.-F."/>
            <person name="Hugenholtz P."/>
            <person name="Woyke T."/>
            <person name="Wu D."/>
            <person name="Verbarg S."/>
            <person name="Frueling A."/>
            <person name="Brambilla E."/>
            <person name="Klenk H.-P."/>
            <person name="Eisen J.A."/>
        </authorList>
    </citation>
    <scope>NUCLEOTIDE SEQUENCE</scope>
    <source>
        <strain>DSM 1100</strain>
    </source>
</reference>
<dbReference type="STRING" id="760192.Halhy_0986"/>
<sequence>MANLKYDIVEDNYSPHISALCKLSILFGMDSFSYAVVDNQLKIQAYQHYSLDRDANGEIDWSSFLATVQSPREMLTRNYRSVRAVVASPVFTLVPAQWYRAEEKLTYLQHLTTPSAQTIVQADVIPGYPMNAVYEIPNAAQAWLSNIQPEAEFVHCVCALAPLVRSRLETPHNVAAYFGPNRVFIFYFHEGQLVFCNSFSYQTARDALYFLLLVFDQFRLGTEYTPLWIMGHYSEQGELHRQIKRYIKSLQYVPLPTGFRSGTKLNAIPEHFYVDLVAGI</sequence>
<dbReference type="eggNOG" id="ENOG5032WQD">
    <property type="taxonomic scope" value="Bacteria"/>
</dbReference>
<dbReference type="Pfam" id="PF12864">
    <property type="entry name" value="DUF3822"/>
    <property type="match status" value="1"/>
</dbReference>
<dbReference type="InterPro" id="IPR024213">
    <property type="entry name" value="DUF3822"/>
</dbReference>
<dbReference type="OrthoDB" id="765136at2"/>
<dbReference type="EMBL" id="CP002691">
    <property type="protein sequence ID" value="AEE48885.1"/>
    <property type="molecule type" value="Genomic_DNA"/>
</dbReference>
<dbReference type="KEGG" id="hhy:Halhy_0986"/>
<gene>
    <name evidence="1" type="ordered locus">Halhy_0986</name>
</gene>
<dbReference type="Gene3D" id="3.30.420.260">
    <property type="match status" value="1"/>
</dbReference>
<organism evidence="1 2">
    <name type="scientific">Haliscomenobacter hydrossis (strain ATCC 27775 / DSM 1100 / LMG 10767 / O)</name>
    <dbReference type="NCBI Taxonomy" id="760192"/>
    <lineage>
        <taxon>Bacteria</taxon>
        <taxon>Pseudomonadati</taxon>
        <taxon>Bacteroidota</taxon>
        <taxon>Saprospiria</taxon>
        <taxon>Saprospirales</taxon>
        <taxon>Haliscomenobacteraceae</taxon>
        <taxon>Haliscomenobacter</taxon>
    </lineage>
</organism>
<dbReference type="HOGENOM" id="CLU_081202_2_0_10"/>
<dbReference type="Proteomes" id="UP000008461">
    <property type="component" value="Chromosome"/>
</dbReference>
<dbReference type="Gene3D" id="3.30.420.250">
    <property type="match status" value="1"/>
</dbReference>
<proteinExistence type="predicted"/>
<evidence type="ECO:0000313" key="1">
    <source>
        <dbReference type="EMBL" id="AEE48885.1"/>
    </source>
</evidence>
<dbReference type="AlphaFoldDB" id="F4KP91"/>
<accession>F4KP91</accession>
<evidence type="ECO:0008006" key="3">
    <source>
        <dbReference type="Google" id="ProtNLM"/>
    </source>
</evidence>
<reference evidence="1 2" key="1">
    <citation type="journal article" date="2011" name="Stand. Genomic Sci.">
        <title>Complete genome sequence of Haliscomenobacter hydrossis type strain (O).</title>
        <authorList>
            <consortium name="US DOE Joint Genome Institute (JGI-PGF)"/>
            <person name="Daligault H."/>
            <person name="Lapidus A."/>
            <person name="Zeytun A."/>
            <person name="Nolan M."/>
            <person name="Lucas S."/>
            <person name="Del Rio T.G."/>
            <person name="Tice H."/>
            <person name="Cheng J.F."/>
            <person name="Tapia R."/>
            <person name="Han C."/>
            <person name="Goodwin L."/>
            <person name="Pitluck S."/>
            <person name="Liolios K."/>
            <person name="Pagani I."/>
            <person name="Ivanova N."/>
            <person name="Huntemann M."/>
            <person name="Mavromatis K."/>
            <person name="Mikhailova N."/>
            <person name="Pati A."/>
            <person name="Chen A."/>
            <person name="Palaniappan K."/>
            <person name="Land M."/>
            <person name="Hauser L."/>
            <person name="Brambilla E.M."/>
            <person name="Rohde M."/>
            <person name="Verbarg S."/>
            <person name="Goker M."/>
            <person name="Bristow J."/>
            <person name="Eisen J.A."/>
            <person name="Markowitz V."/>
            <person name="Hugenholtz P."/>
            <person name="Kyrpides N.C."/>
            <person name="Klenk H.P."/>
            <person name="Woyke T."/>
        </authorList>
    </citation>
    <scope>NUCLEOTIDE SEQUENCE [LARGE SCALE GENOMIC DNA]</scope>
    <source>
        <strain evidence="2">ATCC 27775 / DSM 1100 / LMG 10767 / O</strain>
    </source>
</reference>
<dbReference type="CDD" id="cd24013">
    <property type="entry name" value="ASKHA_ATPase_BT3980-like"/>
    <property type="match status" value="1"/>
</dbReference>
<protein>
    <recommendedName>
        <fullName evidence="3">DUF3822 domain-containing protein</fullName>
    </recommendedName>
</protein>
<dbReference type="RefSeq" id="WP_013763442.1">
    <property type="nucleotide sequence ID" value="NC_015510.1"/>
</dbReference>
<evidence type="ECO:0000313" key="2">
    <source>
        <dbReference type="Proteomes" id="UP000008461"/>
    </source>
</evidence>
<keyword evidence="2" id="KW-1185">Reference proteome</keyword>
<name>F4KP91_HALH1</name>